<dbReference type="PRINTS" id="PR00723">
    <property type="entry name" value="SUBTILISIN"/>
</dbReference>
<dbReference type="InterPro" id="IPR050131">
    <property type="entry name" value="Peptidase_S8_subtilisin-like"/>
</dbReference>
<dbReference type="RefSeq" id="WP_345442004.1">
    <property type="nucleotide sequence ID" value="NZ_BAABQU010000006.1"/>
</dbReference>
<dbReference type="Gene3D" id="3.40.50.200">
    <property type="entry name" value="Peptidase S8/S53 domain"/>
    <property type="match status" value="1"/>
</dbReference>
<comment type="caution">
    <text evidence="10">The sequence shown here is derived from an EMBL/GenBank/DDBJ whole genome shotgun (WGS) entry which is preliminary data.</text>
</comment>
<dbReference type="InterPro" id="IPR023828">
    <property type="entry name" value="Peptidase_S8_Ser-AS"/>
</dbReference>
<dbReference type="InterPro" id="IPR022398">
    <property type="entry name" value="Peptidase_S8_His-AS"/>
</dbReference>
<dbReference type="InterPro" id="IPR000209">
    <property type="entry name" value="Peptidase_S8/S53_dom"/>
</dbReference>
<feature type="region of interest" description="Disordered" evidence="7">
    <location>
        <begin position="155"/>
        <end position="187"/>
    </location>
</feature>
<dbReference type="PROSITE" id="PS51257">
    <property type="entry name" value="PROKAR_LIPOPROTEIN"/>
    <property type="match status" value="1"/>
</dbReference>
<dbReference type="PANTHER" id="PTHR43806:SF11">
    <property type="entry name" value="CEREVISIN-RELATED"/>
    <property type="match status" value="1"/>
</dbReference>
<feature type="region of interest" description="Disordered" evidence="7">
    <location>
        <begin position="23"/>
        <end position="44"/>
    </location>
</feature>
<keyword evidence="4 5" id="KW-0720">Serine protease</keyword>
<evidence type="ECO:0000256" key="7">
    <source>
        <dbReference type="SAM" id="MobiDB-lite"/>
    </source>
</evidence>
<evidence type="ECO:0000313" key="11">
    <source>
        <dbReference type="Proteomes" id="UP001423409"/>
    </source>
</evidence>
<evidence type="ECO:0000256" key="8">
    <source>
        <dbReference type="SAM" id="SignalP"/>
    </source>
</evidence>
<dbReference type="InterPro" id="IPR036852">
    <property type="entry name" value="Peptidase_S8/S53_dom_sf"/>
</dbReference>
<evidence type="ECO:0000313" key="10">
    <source>
        <dbReference type="EMBL" id="GAA5439163.1"/>
    </source>
</evidence>
<feature type="chain" id="PRO_5047281363" description="Peptidase S8/S53 domain-containing protein" evidence="8">
    <location>
        <begin position="20"/>
        <end position="725"/>
    </location>
</feature>
<sequence length="725" mass="74395">MPRTPVRLAWLLSAALALSACDLTPTPTDTDPPVTEPPVTQPPVTGPATLTTQTVNLEQQTAVTLDVPFGGRWSVTNFPDWLKLSAQAGQGNVVFTLTADRAAATRLKADQATLSGNLTLNWTSGTGSSAQSGQTVWTVTAAQYSLRGRVNAPAVQGQGVQTQGVQTQGGQTQGGQTQGGQTGHPVTPAPQPDAAGVIVKYRASLTAQATGTRAATLTAQQAATTLRGAGVTVQASRPLGSRSAALRVQDVPAALRALRADPAVEYAIPDVILRTQAAATPVVPTDQFAGLQWAYPLTGYGAVWRDMEGGAYSRPVTVAVIDTGVRYDHPDLQGRLWTPTEGALDLITDPANGDGDGPDTDPTDPSVPGRTTGSHGTHVTGLIAARWGTNAPSCPACSATGVVGATHTANVRVLPIRVIDASGNATESDVATAIRYAAGLPVSVNGAQTRTPHPAQVINLSLGGAISATNAQAMCEAVTDARTAGALVIAAAGNGYGTTPYYPAACPDAVAVGSVTLSGGSAPVRSPFSNAYPQVQLTAPGGSAPFSTDAFNGATLNGQPFPDEILSTSWDYVRNEPNYEAQVGTSQASPQVAALAALLLSKGVTTDASSTLARLNATATDLGAAGRDEQFGHGLINAAAALNAPTVSDRFGLRMQDSRGQTFQPALDTLGRFQAWLGDGTYRVTAGEDTNGNGIYGENGERRDERTVTLSSAEPGVDLGDLQPR</sequence>
<dbReference type="InterPro" id="IPR023827">
    <property type="entry name" value="Peptidase_S8_Asp-AS"/>
</dbReference>
<feature type="region of interest" description="Disordered" evidence="7">
    <location>
        <begin position="689"/>
        <end position="725"/>
    </location>
</feature>
<organism evidence="10 11">
    <name type="scientific">Deinococcus caeni</name>
    <dbReference type="NCBI Taxonomy" id="569127"/>
    <lineage>
        <taxon>Bacteria</taxon>
        <taxon>Thermotogati</taxon>
        <taxon>Deinococcota</taxon>
        <taxon>Deinococci</taxon>
        <taxon>Deinococcales</taxon>
        <taxon>Deinococcaceae</taxon>
        <taxon>Deinococcus</taxon>
    </lineage>
</organism>
<evidence type="ECO:0000256" key="4">
    <source>
        <dbReference type="ARBA" id="ARBA00022825"/>
    </source>
</evidence>
<evidence type="ECO:0000256" key="6">
    <source>
        <dbReference type="RuleBase" id="RU003355"/>
    </source>
</evidence>
<evidence type="ECO:0000256" key="3">
    <source>
        <dbReference type="ARBA" id="ARBA00022801"/>
    </source>
</evidence>
<keyword evidence="3 5" id="KW-0378">Hydrolase</keyword>
<evidence type="ECO:0000256" key="1">
    <source>
        <dbReference type="ARBA" id="ARBA00011073"/>
    </source>
</evidence>
<dbReference type="EMBL" id="BAABQU010000006">
    <property type="protein sequence ID" value="GAA5439163.1"/>
    <property type="molecule type" value="Genomic_DNA"/>
</dbReference>
<evidence type="ECO:0000256" key="5">
    <source>
        <dbReference type="PROSITE-ProRule" id="PRU01240"/>
    </source>
</evidence>
<feature type="active site" description="Charge relay system" evidence="5">
    <location>
        <position position="586"/>
    </location>
</feature>
<dbReference type="SUPFAM" id="SSF52743">
    <property type="entry name" value="Subtilisin-like"/>
    <property type="match status" value="1"/>
</dbReference>
<evidence type="ECO:0000256" key="2">
    <source>
        <dbReference type="ARBA" id="ARBA00022670"/>
    </source>
</evidence>
<keyword evidence="11" id="KW-1185">Reference proteome</keyword>
<feature type="region of interest" description="Disordered" evidence="7">
    <location>
        <begin position="344"/>
        <end position="377"/>
    </location>
</feature>
<comment type="similarity">
    <text evidence="1 5 6">Belongs to the peptidase S8 family.</text>
</comment>
<accession>A0ABP9UAD3</accession>
<feature type="active site" description="Charge relay system" evidence="5">
    <location>
        <position position="322"/>
    </location>
</feature>
<dbReference type="PROSITE" id="PS00138">
    <property type="entry name" value="SUBTILASE_SER"/>
    <property type="match status" value="1"/>
</dbReference>
<feature type="compositionally biased region" description="Low complexity" evidence="7">
    <location>
        <begin position="155"/>
        <end position="170"/>
    </location>
</feature>
<feature type="compositionally biased region" description="Low complexity" evidence="7">
    <location>
        <begin position="23"/>
        <end position="33"/>
    </location>
</feature>
<evidence type="ECO:0000259" key="9">
    <source>
        <dbReference type="Pfam" id="PF00082"/>
    </source>
</evidence>
<dbReference type="InterPro" id="IPR015500">
    <property type="entry name" value="Peptidase_S8_subtilisin-rel"/>
</dbReference>
<feature type="compositionally biased region" description="Gly residues" evidence="7">
    <location>
        <begin position="171"/>
        <end position="182"/>
    </location>
</feature>
<protein>
    <recommendedName>
        <fullName evidence="9">Peptidase S8/S53 domain-containing protein</fullName>
    </recommendedName>
</protein>
<dbReference type="PROSITE" id="PS00136">
    <property type="entry name" value="SUBTILASE_ASP"/>
    <property type="match status" value="1"/>
</dbReference>
<dbReference type="Proteomes" id="UP001423409">
    <property type="component" value="Unassembled WGS sequence"/>
</dbReference>
<dbReference type="PROSITE" id="PS51892">
    <property type="entry name" value="SUBTILASE"/>
    <property type="match status" value="1"/>
</dbReference>
<dbReference type="Pfam" id="PF00082">
    <property type="entry name" value="Peptidase_S8"/>
    <property type="match status" value="1"/>
</dbReference>
<feature type="domain" description="Peptidase S8/S53" evidence="9">
    <location>
        <begin position="316"/>
        <end position="634"/>
    </location>
</feature>
<gene>
    <name evidence="10" type="ORF">Dcae01_00662</name>
</gene>
<reference evidence="10 11" key="1">
    <citation type="submission" date="2024-02" db="EMBL/GenBank/DDBJ databases">
        <title>Deinococcus caeni NBRC 101312.</title>
        <authorList>
            <person name="Ichikawa N."/>
            <person name="Katano-Makiyama Y."/>
            <person name="Hidaka K."/>
        </authorList>
    </citation>
    <scope>NUCLEOTIDE SEQUENCE [LARGE SCALE GENOMIC DNA]</scope>
    <source>
        <strain evidence="10 11">NBRC 101312</strain>
    </source>
</reference>
<proteinExistence type="inferred from homology"/>
<feature type="signal peptide" evidence="8">
    <location>
        <begin position="1"/>
        <end position="19"/>
    </location>
</feature>
<feature type="compositionally biased region" description="Pro residues" evidence="7">
    <location>
        <begin position="34"/>
        <end position="44"/>
    </location>
</feature>
<dbReference type="PANTHER" id="PTHR43806">
    <property type="entry name" value="PEPTIDASE S8"/>
    <property type="match status" value="1"/>
</dbReference>
<dbReference type="PROSITE" id="PS00137">
    <property type="entry name" value="SUBTILASE_HIS"/>
    <property type="match status" value="1"/>
</dbReference>
<keyword evidence="8" id="KW-0732">Signal</keyword>
<keyword evidence="2 5" id="KW-0645">Protease</keyword>
<name>A0ABP9UAD3_9DEIO</name>
<feature type="active site" description="Charge relay system" evidence="5">
    <location>
        <position position="375"/>
    </location>
</feature>